<dbReference type="SUPFAM" id="SSF53098">
    <property type="entry name" value="Ribonuclease H-like"/>
    <property type="match status" value="1"/>
</dbReference>
<evidence type="ECO:0000313" key="3">
    <source>
        <dbReference type="Proteomes" id="UP000663879"/>
    </source>
</evidence>
<gene>
    <name evidence="2" type="ORF">OXX778_LOCUS367</name>
</gene>
<dbReference type="OrthoDB" id="2499658at2759"/>
<dbReference type="Gene3D" id="3.30.420.10">
    <property type="entry name" value="Ribonuclease H-like superfamily/Ribonuclease H"/>
    <property type="match status" value="1"/>
</dbReference>
<proteinExistence type="predicted"/>
<organism evidence="2 3">
    <name type="scientific">Brachionus calyciflorus</name>
    <dbReference type="NCBI Taxonomy" id="104777"/>
    <lineage>
        <taxon>Eukaryota</taxon>
        <taxon>Metazoa</taxon>
        <taxon>Spiralia</taxon>
        <taxon>Gnathifera</taxon>
        <taxon>Rotifera</taxon>
        <taxon>Eurotatoria</taxon>
        <taxon>Monogononta</taxon>
        <taxon>Pseudotrocha</taxon>
        <taxon>Ploima</taxon>
        <taxon>Brachionidae</taxon>
        <taxon>Brachionus</taxon>
    </lineage>
</organism>
<accession>A0A813LWA4</accession>
<dbReference type="AlphaFoldDB" id="A0A813LWA4"/>
<dbReference type="InterPro" id="IPR012337">
    <property type="entry name" value="RNaseH-like_sf"/>
</dbReference>
<keyword evidence="3" id="KW-1185">Reference proteome</keyword>
<dbReference type="GO" id="GO:0015074">
    <property type="term" value="P:DNA integration"/>
    <property type="evidence" value="ECO:0007669"/>
    <property type="project" value="InterPro"/>
</dbReference>
<evidence type="ECO:0000313" key="2">
    <source>
        <dbReference type="EMBL" id="CAF0706428.1"/>
    </source>
</evidence>
<feature type="domain" description="Integrase catalytic" evidence="1">
    <location>
        <begin position="20"/>
        <end position="147"/>
    </location>
</feature>
<dbReference type="InterPro" id="IPR001584">
    <property type="entry name" value="Integrase_cat-core"/>
</dbReference>
<dbReference type="Proteomes" id="UP000663879">
    <property type="component" value="Unassembled WGS sequence"/>
</dbReference>
<protein>
    <recommendedName>
        <fullName evidence="1">Integrase catalytic domain-containing protein</fullName>
    </recommendedName>
</protein>
<reference evidence="2" key="1">
    <citation type="submission" date="2021-02" db="EMBL/GenBank/DDBJ databases">
        <authorList>
            <person name="Nowell W R."/>
        </authorList>
    </citation>
    <scope>NUCLEOTIDE SEQUENCE</scope>
    <source>
        <strain evidence="2">Ploen Becks lab</strain>
    </source>
</reference>
<comment type="caution">
    <text evidence="2">The sequence shown here is derived from an EMBL/GenBank/DDBJ whole genome shotgun (WGS) entry which is preliminary data.</text>
</comment>
<evidence type="ECO:0000259" key="1">
    <source>
        <dbReference type="PROSITE" id="PS50994"/>
    </source>
</evidence>
<dbReference type="InterPro" id="IPR036397">
    <property type="entry name" value="RNaseH_sf"/>
</dbReference>
<dbReference type="EMBL" id="CAJNOC010000017">
    <property type="protein sequence ID" value="CAF0706428.1"/>
    <property type="molecule type" value="Genomic_DNA"/>
</dbReference>
<sequence>MQAIGTNKLEKVSNGSLNRISNESEFNALEKVFNNFVNFVEKSKIVNVETPKILQSDNGKEFRNTIIEALKLLRPYFCIVHGRAQRPQTQGSVERSNGDVQNILGRWMRMNKSTKWEMALPIVQLIKNNKFHEGNKHDTVQSFIRGSNVLRSRSTQFT</sequence>
<dbReference type="PROSITE" id="PS50994">
    <property type="entry name" value="INTEGRASE"/>
    <property type="match status" value="1"/>
</dbReference>
<dbReference type="GO" id="GO:0003676">
    <property type="term" value="F:nucleic acid binding"/>
    <property type="evidence" value="ECO:0007669"/>
    <property type="project" value="InterPro"/>
</dbReference>
<name>A0A813LWA4_9BILA</name>